<dbReference type="Pfam" id="PF24027">
    <property type="entry name" value="DUF7338"/>
    <property type="match status" value="1"/>
</dbReference>
<gene>
    <name evidence="1" type="ORF">OOZ53_11445</name>
</gene>
<sequence>MPPGLLTYLRLAPLGLFFTLFFTLPTAPLWAALSVLMGWKVLPGFLALIHTSNDDLDGGQHQLHWPEASGLALMWQRTRWIWRNPSSGFFGEILGIPKEGTTLDYREAGPLSGRTATRFYNYTVWRTADGRLYFGWRCNWPLFGKWYIKMWFGWRYYDNPDQYKHPRFHDLCLDAWVKTTT</sequence>
<evidence type="ECO:0000313" key="1">
    <source>
        <dbReference type="EMBL" id="MDA4845966.1"/>
    </source>
</evidence>
<dbReference type="RefSeq" id="WP_271089674.1">
    <property type="nucleotide sequence ID" value="NZ_JAPJZH010000006.1"/>
</dbReference>
<keyword evidence="2" id="KW-1185">Reference proteome</keyword>
<reference evidence="1" key="1">
    <citation type="submission" date="2022-11" db="EMBL/GenBank/DDBJ databases">
        <title>Hoeflea poritis sp. nov., isolated from scleractinian coral Porites lutea.</title>
        <authorList>
            <person name="Zhang G."/>
            <person name="Wei Q."/>
            <person name="Cai L."/>
        </authorList>
    </citation>
    <scope>NUCLEOTIDE SEQUENCE</scope>
    <source>
        <strain evidence="1">E7-10</strain>
    </source>
</reference>
<organism evidence="1 2">
    <name type="scientific">Hoeflea poritis</name>
    <dbReference type="NCBI Taxonomy" id="2993659"/>
    <lineage>
        <taxon>Bacteria</taxon>
        <taxon>Pseudomonadati</taxon>
        <taxon>Pseudomonadota</taxon>
        <taxon>Alphaproteobacteria</taxon>
        <taxon>Hyphomicrobiales</taxon>
        <taxon>Rhizobiaceae</taxon>
        <taxon>Hoeflea</taxon>
    </lineage>
</organism>
<dbReference type="Proteomes" id="UP001148313">
    <property type="component" value="Unassembled WGS sequence"/>
</dbReference>
<name>A0ABT4VMS0_9HYPH</name>
<dbReference type="EMBL" id="JAPJZH010000006">
    <property type="protein sequence ID" value="MDA4845966.1"/>
    <property type="molecule type" value="Genomic_DNA"/>
</dbReference>
<protein>
    <submittedName>
        <fullName evidence="1">Uncharacterized protein</fullName>
    </submittedName>
</protein>
<accession>A0ABT4VMS0</accession>
<dbReference type="InterPro" id="IPR055762">
    <property type="entry name" value="DUF7338"/>
</dbReference>
<evidence type="ECO:0000313" key="2">
    <source>
        <dbReference type="Proteomes" id="UP001148313"/>
    </source>
</evidence>
<comment type="caution">
    <text evidence="1">The sequence shown here is derived from an EMBL/GenBank/DDBJ whole genome shotgun (WGS) entry which is preliminary data.</text>
</comment>
<proteinExistence type="predicted"/>